<accession>A0A0G1MLW7</accession>
<feature type="transmembrane region" description="Helical" evidence="1">
    <location>
        <begin position="56"/>
        <end position="82"/>
    </location>
</feature>
<evidence type="ECO:0000313" key="3">
    <source>
        <dbReference type="Proteomes" id="UP000034354"/>
    </source>
</evidence>
<dbReference type="AlphaFoldDB" id="A0A0G1MLW7"/>
<comment type="caution">
    <text evidence="2">The sequence shown here is derived from an EMBL/GenBank/DDBJ whole genome shotgun (WGS) entry which is preliminary data.</text>
</comment>
<evidence type="ECO:0008006" key="4">
    <source>
        <dbReference type="Google" id="ProtNLM"/>
    </source>
</evidence>
<keyword evidence="1" id="KW-0472">Membrane</keyword>
<name>A0A0G1MLW7_9BACT</name>
<dbReference type="Gene3D" id="2.60.40.1170">
    <property type="entry name" value="Mu homology domain, subdomain B"/>
    <property type="match status" value="1"/>
</dbReference>
<proteinExistence type="predicted"/>
<sequence length="602" mass="66107">MESLKQQIEHGLSGHSRPHSPIEHFVRLLRHPGRLLLTPVYRYVGRRYLKREKFEIRFLITDIFLLIVALGLVASAVGWFVWHNRIENRIFFEAQVAPTEIVSGAPSTLVIRYTNGTGQELKNAYLNLTYPAYFELQEIAIGETAATGEVVSLGDIAPDEVGSIKIRGVMFGNVHGEQVFETKMTFTYGEKEKSGEKISRHVFSPVSSVLKLSLEIPDRIIASQPFSGNIVYQNTGEITLPKIIIEPEWPNGFAPATDSQKAWELPVIEAGQEGRIKFTGTAASGMENLELIFHPSFVFGTDHFQQDSLIETVKIIQPQIKISHSIEPDTAKPGGNLKTLVQYVNIGETPVYNVELSLISENPFAGSAEKILIGTVEAGASGEKEIKLTLRSTITQSETQIYEHLNISTQATASYQLEKNVAGQKITVIDSAIETPLTTPIALHSFGRYTSDRGDQLGRGPLPPTVGEQTKYWIFWNVSGTTNEIQNLTISGQLPNNVTFTGRQTVSLGNAIEYDANSKTVTWSIKELAPTFAPSSKIIGIAFEVAITPNEDQIGTSPNLVFDTSLSGTDSWTGAWITAYGTPVTTNLPGDLMADGWGIVVN</sequence>
<protein>
    <recommendedName>
        <fullName evidence="4">DUF11 domain-containing protein</fullName>
    </recommendedName>
</protein>
<evidence type="ECO:0000256" key="1">
    <source>
        <dbReference type="SAM" id="Phobius"/>
    </source>
</evidence>
<keyword evidence="1" id="KW-0812">Transmembrane</keyword>
<keyword evidence="1" id="KW-1133">Transmembrane helix</keyword>
<dbReference type="EMBL" id="LCKW01000002">
    <property type="protein sequence ID" value="KKU09159.1"/>
    <property type="molecule type" value="Genomic_DNA"/>
</dbReference>
<dbReference type="STRING" id="1618993.UX09_C0002G0002"/>
<gene>
    <name evidence="2" type="ORF">UX09_C0002G0002</name>
</gene>
<organism evidence="2 3">
    <name type="scientific">Candidatus Uhrbacteria bacterium GW2011_GWE2_45_35</name>
    <dbReference type="NCBI Taxonomy" id="1618993"/>
    <lineage>
        <taxon>Bacteria</taxon>
        <taxon>Candidatus Uhriibacteriota</taxon>
    </lineage>
</organism>
<evidence type="ECO:0000313" key="2">
    <source>
        <dbReference type="EMBL" id="KKU09159.1"/>
    </source>
</evidence>
<reference evidence="2 3" key="1">
    <citation type="journal article" date="2015" name="Nature">
        <title>rRNA introns, odd ribosomes, and small enigmatic genomes across a large radiation of phyla.</title>
        <authorList>
            <person name="Brown C.T."/>
            <person name="Hug L.A."/>
            <person name="Thomas B.C."/>
            <person name="Sharon I."/>
            <person name="Castelle C.J."/>
            <person name="Singh A."/>
            <person name="Wilkins M.J."/>
            <person name="Williams K.H."/>
            <person name="Banfield J.F."/>
        </authorList>
    </citation>
    <scope>NUCLEOTIDE SEQUENCE [LARGE SCALE GENOMIC DNA]</scope>
</reference>
<dbReference type="Proteomes" id="UP000034354">
    <property type="component" value="Unassembled WGS sequence"/>
</dbReference>